<protein>
    <recommendedName>
        <fullName evidence="4">Haloacid dehalogenase</fullName>
    </recommendedName>
</protein>
<evidence type="ECO:0000313" key="3">
    <source>
        <dbReference type="Proteomes" id="UP000035996"/>
    </source>
</evidence>
<sequence length="259" mass="28736">MAFYMFDVDGVLTDENARPDQDAVNMIEKLAEDGHVISFVTGRSRGWLGDNLFPLFRSDLDWSSLYCVSEHGAIKGRGTDISSWNLDNEYVVSDEVKEQLYEVSQKDDYSGLIQWDQTKESMGTVEAVHGDPGDKEHLNKTREALRDYADDVESISTNSGNKTVVSTYGVDVIHPDLSKKIGAKWILEEISTPEEVYVFGDSSGDLVMAVTAREHGLSNITFHWVGEGETPTEENIATEASSSPYSEGTKELLKKHIGS</sequence>
<evidence type="ECO:0008006" key="4">
    <source>
        <dbReference type="Google" id="ProtNLM"/>
    </source>
</evidence>
<accession>A0A0J6FRG8</accession>
<dbReference type="OrthoDB" id="2819723at2"/>
<dbReference type="GO" id="GO:0000287">
    <property type="term" value="F:magnesium ion binding"/>
    <property type="evidence" value="ECO:0007669"/>
    <property type="project" value="TreeGrafter"/>
</dbReference>
<dbReference type="InterPro" id="IPR036412">
    <property type="entry name" value="HAD-like_sf"/>
</dbReference>
<dbReference type="Pfam" id="PF08282">
    <property type="entry name" value="Hydrolase_3"/>
    <property type="match status" value="1"/>
</dbReference>
<evidence type="ECO:0000313" key="2">
    <source>
        <dbReference type="EMBL" id="KMM36937.1"/>
    </source>
</evidence>
<dbReference type="GO" id="GO:0016791">
    <property type="term" value="F:phosphatase activity"/>
    <property type="evidence" value="ECO:0007669"/>
    <property type="project" value="TreeGrafter"/>
</dbReference>
<dbReference type="PANTHER" id="PTHR10000:SF8">
    <property type="entry name" value="HAD SUPERFAMILY HYDROLASE-LIKE, TYPE 3"/>
    <property type="match status" value="1"/>
</dbReference>
<dbReference type="SUPFAM" id="SSF56784">
    <property type="entry name" value="HAD-like"/>
    <property type="match status" value="1"/>
</dbReference>
<feature type="compositionally biased region" description="Polar residues" evidence="1">
    <location>
        <begin position="236"/>
        <end position="246"/>
    </location>
</feature>
<dbReference type="Gene3D" id="3.40.50.1000">
    <property type="entry name" value="HAD superfamily/HAD-like"/>
    <property type="match status" value="1"/>
</dbReference>
<dbReference type="PANTHER" id="PTHR10000">
    <property type="entry name" value="PHOSPHOSERINE PHOSPHATASE"/>
    <property type="match status" value="1"/>
</dbReference>
<dbReference type="InterPro" id="IPR023214">
    <property type="entry name" value="HAD_sf"/>
</dbReference>
<organism evidence="2 3">
    <name type="scientific">Guptibacillus hwajinpoensis</name>
    <dbReference type="NCBI Taxonomy" id="208199"/>
    <lineage>
        <taxon>Bacteria</taxon>
        <taxon>Bacillati</taxon>
        <taxon>Bacillota</taxon>
        <taxon>Bacilli</taxon>
        <taxon>Bacillales</taxon>
        <taxon>Guptibacillaceae</taxon>
        <taxon>Guptibacillus</taxon>
    </lineage>
</organism>
<evidence type="ECO:0000256" key="1">
    <source>
        <dbReference type="SAM" id="MobiDB-lite"/>
    </source>
</evidence>
<dbReference type="Gene3D" id="3.90.1070.10">
    <property type="match status" value="1"/>
</dbReference>
<dbReference type="Proteomes" id="UP000035996">
    <property type="component" value="Unassembled WGS sequence"/>
</dbReference>
<proteinExistence type="predicted"/>
<dbReference type="RefSeq" id="WP_048311653.1">
    <property type="nucleotide sequence ID" value="NZ_CP119526.1"/>
</dbReference>
<dbReference type="GO" id="GO:0005829">
    <property type="term" value="C:cytosol"/>
    <property type="evidence" value="ECO:0007669"/>
    <property type="project" value="TreeGrafter"/>
</dbReference>
<dbReference type="NCBIfam" id="TIGR01484">
    <property type="entry name" value="HAD-SF-IIB"/>
    <property type="match status" value="1"/>
</dbReference>
<comment type="caution">
    <text evidence="2">The sequence shown here is derived from an EMBL/GenBank/DDBJ whole genome shotgun (WGS) entry which is preliminary data.</text>
</comment>
<keyword evidence="3" id="KW-1185">Reference proteome</keyword>
<name>A0A0J6FRG8_9BACL</name>
<dbReference type="PATRIC" id="fig|157733.3.peg.768"/>
<reference evidence="2" key="1">
    <citation type="submission" date="2015-06" db="EMBL/GenBank/DDBJ databases">
        <authorList>
            <person name="Liu B."/>
            <person name="Wang J."/>
            <person name="Zhu Y."/>
            <person name="Liu G."/>
            <person name="Chen Q."/>
            <person name="Zheng C."/>
            <person name="Che J."/>
            <person name="Ge C."/>
            <person name="Shi H."/>
            <person name="Pan Z."/>
            <person name="Liu X."/>
        </authorList>
    </citation>
    <scope>NUCLEOTIDE SEQUENCE [LARGE SCALE GENOMIC DNA]</scope>
    <source>
        <strain evidence="2">DSM 16346</strain>
    </source>
</reference>
<feature type="region of interest" description="Disordered" evidence="1">
    <location>
        <begin position="236"/>
        <end position="259"/>
    </location>
</feature>
<gene>
    <name evidence="2" type="ORF">AB986_13580</name>
</gene>
<feature type="compositionally biased region" description="Basic and acidic residues" evidence="1">
    <location>
        <begin position="248"/>
        <end position="259"/>
    </location>
</feature>
<dbReference type="InterPro" id="IPR006379">
    <property type="entry name" value="HAD-SF_hydro_IIB"/>
</dbReference>
<dbReference type="AlphaFoldDB" id="A0A0J6FRG8"/>
<dbReference type="EMBL" id="LELK01000004">
    <property type="protein sequence ID" value="KMM36937.1"/>
    <property type="molecule type" value="Genomic_DNA"/>
</dbReference>